<protein>
    <recommendedName>
        <fullName evidence="3">Uncharacterized protein ycf23</fullName>
    </recommendedName>
</protein>
<evidence type="ECO:0000313" key="5">
    <source>
        <dbReference type="EMBL" id="SCW21916.1"/>
    </source>
</evidence>
<dbReference type="EMBL" id="LT622866">
    <property type="protein sequence ID" value="SCW21916.1"/>
    <property type="molecule type" value="Genomic_DNA"/>
</dbReference>
<reference evidence="5" key="2">
    <citation type="submission" date="2016-10" db="EMBL/GenBank/DDBJ databases">
        <authorList>
            <person name="de Groot N.N."/>
        </authorList>
    </citation>
    <scope>NUCLEOTIDE SEQUENCE</scope>
    <source>
        <strain evidence="5">J.0167</strain>
    </source>
</reference>
<dbReference type="InterPro" id="IPR013785">
    <property type="entry name" value="Aldolase_TIM"/>
</dbReference>
<keyword evidence="4 5" id="KW-0934">Plastid</keyword>
<gene>
    <name evidence="5" type="primary">ycf23</name>
    <name evidence="5" type="ORF">J0167_67</name>
</gene>
<dbReference type="SUPFAM" id="SSF51395">
    <property type="entry name" value="FMN-linked oxidoreductases"/>
    <property type="match status" value="1"/>
</dbReference>
<evidence type="ECO:0000256" key="2">
    <source>
        <dbReference type="ARBA" id="ARBA00009664"/>
    </source>
</evidence>
<keyword evidence="5" id="KW-0150">Chloroplast</keyword>
<dbReference type="GeneID" id="29998417"/>
<dbReference type="PANTHER" id="PTHR36895:SF1">
    <property type="entry name" value="YCF23 PROTEIN"/>
    <property type="match status" value="1"/>
</dbReference>
<proteinExistence type="inferred from homology"/>
<dbReference type="InterPro" id="IPR007570">
    <property type="entry name" value="Uncharacterised_Ycf23"/>
</dbReference>
<comment type="similarity">
    <text evidence="2">Belongs to the ycf23 family.</text>
</comment>
<name>A0A1G4NTN3_9FLOR</name>
<dbReference type="GO" id="GO:0009536">
    <property type="term" value="C:plastid"/>
    <property type="evidence" value="ECO:0007669"/>
    <property type="project" value="UniProtKB-SubCell"/>
</dbReference>
<evidence type="ECO:0000256" key="3">
    <source>
        <dbReference type="ARBA" id="ARBA00021523"/>
    </source>
</evidence>
<dbReference type="Pfam" id="PF04481">
    <property type="entry name" value="DUF561"/>
    <property type="match status" value="1"/>
</dbReference>
<sequence length="265" mass="28802">MALHGLINEACHEKRLLKTIIGINNFSINTFSDKIKAAEVGGSTYLDIAANTDLLKEIKTMASIPVCVSSISVRELEACYDAGADMLELGNFDIFYAKNITFTPEQIIATVKKLRFRVPNASLCVTIPHTLDLYDQLSLAQHLEQLGVDMLQTEGNTSKSNTMSNLLDAVNCASATLSSTVVLSNYINIPIIASSGISSLTAPLAISCGACGVGVGSFFREFSTSLELCKEVSEMRYAMQVNHSLIDKSYKYGFTFDNVDILQIT</sequence>
<evidence type="ECO:0000256" key="1">
    <source>
        <dbReference type="ARBA" id="ARBA00004474"/>
    </source>
</evidence>
<dbReference type="PANTHER" id="PTHR36895">
    <property type="match status" value="1"/>
</dbReference>
<comment type="subcellular location">
    <subcellularLocation>
        <location evidence="1">Plastid</location>
    </subcellularLocation>
</comment>
<organism evidence="5">
    <name type="scientific">Helminthocladia australis</name>
    <dbReference type="NCBI Taxonomy" id="260093"/>
    <lineage>
        <taxon>Eukaryota</taxon>
        <taxon>Rhodophyta</taxon>
        <taxon>Florideophyceae</taxon>
        <taxon>Nemaliophycidae</taxon>
        <taxon>Nemaliales</taxon>
        <taxon>Liagoraceae</taxon>
        <taxon>Helminthocladia</taxon>
    </lineage>
</organism>
<dbReference type="Gene3D" id="3.20.20.70">
    <property type="entry name" value="Aldolase class I"/>
    <property type="match status" value="1"/>
</dbReference>
<evidence type="ECO:0000256" key="4">
    <source>
        <dbReference type="ARBA" id="ARBA00022640"/>
    </source>
</evidence>
<dbReference type="RefSeq" id="YP_009313662.1">
    <property type="nucleotide sequence ID" value="NC_031658.1"/>
</dbReference>
<geneLocation type="chloroplast" evidence="5"/>
<accession>A0A1G4NTN3</accession>
<reference evidence="5" key="1">
    <citation type="submission" date="2016-10" db="EMBL/GenBank/DDBJ databases">
        <title>Chloroplast genomes as a tool to resolve red algal phylogenies: a case study in the Nemaliales.</title>
        <authorList>
            <person name="Costa J.F."/>
            <person name="Lin S.M."/>
            <person name="Macaya E.C."/>
            <person name="Fernandez-Garcia C."/>
            <person name="Verbruggen H."/>
        </authorList>
    </citation>
    <scope>NUCLEOTIDE SEQUENCE</scope>
    <source>
        <strain evidence="5">J.0167</strain>
    </source>
</reference>
<dbReference type="AlphaFoldDB" id="A0A1G4NTN3"/>